<evidence type="ECO:0000313" key="3">
    <source>
        <dbReference type="Proteomes" id="UP000478052"/>
    </source>
</evidence>
<sequence length="87" mass="9942">MYTDAKQVLYLYIIIQTITNTTILIGLLAYSVIRRIPSNRETQRSANVSGEQAVDDGVGGGIQRRQTLYERCEGHARLRFWYVAVHL</sequence>
<name>A0A6G0Z924_APHCR</name>
<keyword evidence="1" id="KW-0812">Transmembrane</keyword>
<evidence type="ECO:0000313" key="2">
    <source>
        <dbReference type="EMBL" id="KAF0767149.1"/>
    </source>
</evidence>
<proteinExistence type="predicted"/>
<feature type="transmembrane region" description="Helical" evidence="1">
    <location>
        <begin position="12"/>
        <end position="33"/>
    </location>
</feature>
<gene>
    <name evidence="2" type="ORF">FWK35_00019375</name>
</gene>
<keyword evidence="1" id="KW-1133">Transmembrane helix</keyword>
<keyword evidence="1" id="KW-0472">Membrane</keyword>
<evidence type="ECO:0000256" key="1">
    <source>
        <dbReference type="SAM" id="Phobius"/>
    </source>
</evidence>
<protein>
    <submittedName>
        <fullName evidence="2">Uncharacterized protein</fullName>
    </submittedName>
</protein>
<dbReference type="Proteomes" id="UP000478052">
    <property type="component" value="Unassembled WGS sequence"/>
</dbReference>
<accession>A0A6G0Z924</accession>
<organism evidence="2 3">
    <name type="scientific">Aphis craccivora</name>
    <name type="common">Cowpea aphid</name>
    <dbReference type="NCBI Taxonomy" id="307492"/>
    <lineage>
        <taxon>Eukaryota</taxon>
        <taxon>Metazoa</taxon>
        <taxon>Ecdysozoa</taxon>
        <taxon>Arthropoda</taxon>
        <taxon>Hexapoda</taxon>
        <taxon>Insecta</taxon>
        <taxon>Pterygota</taxon>
        <taxon>Neoptera</taxon>
        <taxon>Paraneoptera</taxon>
        <taxon>Hemiptera</taxon>
        <taxon>Sternorrhyncha</taxon>
        <taxon>Aphidomorpha</taxon>
        <taxon>Aphidoidea</taxon>
        <taxon>Aphididae</taxon>
        <taxon>Aphidini</taxon>
        <taxon>Aphis</taxon>
        <taxon>Aphis</taxon>
    </lineage>
</organism>
<keyword evidence="3" id="KW-1185">Reference proteome</keyword>
<comment type="caution">
    <text evidence="2">The sequence shown here is derived from an EMBL/GenBank/DDBJ whole genome shotgun (WGS) entry which is preliminary data.</text>
</comment>
<reference evidence="2 3" key="1">
    <citation type="submission" date="2019-08" db="EMBL/GenBank/DDBJ databases">
        <title>Whole genome of Aphis craccivora.</title>
        <authorList>
            <person name="Voronova N.V."/>
            <person name="Shulinski R.S."/>
            <person name="Bandarenka Y.V."/>
            <person name="Zhorov D.G."/>
            <person name="Warner D."/>
        </authorList>
    </citation>
    <scope>NUCLEOTIDE SEQUENCE [LARGE SCALE GENOMIC DNA]</scope>
    <source>
        <strain evidence="2">180601</strain>
        <tissue evidence="2">Whole Body</tissue>
    </source>
</reference>
<dbReference type="EMBL" id="VUJU01001032">
    <property type="protein sequence ID" value="KAF0767149.1"/>
    <property type="molecule type" value="Genomic_DNA"/>
</dbReference>
<dbReference type="AlphaFoldDB" id="A0A6G0Z924"/>